<feature type="domain" description="Type I restriction modification DNA specificity" evidence="4">
    <location>
        <begin position="212"/>
        <end position="356"/>
    </location>
</feature>
<accession>A0A6L4MN85</accession>
<evidence type="ECO:0000313" key="5">
    <source>
        <dbReference type="EMBL" id="KAB6030266.1"/>
    </source>
</evidence>
<dbReference type="Gene3D" id="3.90.220.20">
    <property type="entry name" value="DNA methylase specificity domains"/>
    <property type="match status" value="2"/>
</dbReference>
<dbReference type="Proteomes" id="UP000470926">
    <property type="component" value="Unassembled WGS sequence"/>
</dbReference>
<evidence type="ECO:0000256" key="2">
    <source>
        <dbReference type="ARBA" id="ARBA00022747"/>
    </source>
</evidence>
<evidence type="ECO:0000256" key="1">
    <source>
        <dbReference type="ARBA" id="ARBA00010923"/>
    </source>
</evidence>
<name>A0A6L4MN85_BIFAD</name>
<dbReference type="GO" id="GO:0009307">
    <property type="term" value="P:DNA restriction-modification system"/>
    <property type="evidence" value="ECO:0007669"/>
    <property type="project" value="UniProtKB-KW"/>
</dbReference>
<dbReference type="GO" id="GO:0004519">
    <property type="term" value="F:endonuclease activity"/>
    <property type="evidence" value="ECO:0007669"/>
    <property type="project" value="UniProtKB-KW"/>
</dbReference>
<evidence type="ECO:0000259" key="4">
    <source>
        <dbReference type="Pfam" id="PF01420"/>
    </source>
</evidence>
<dbReference type="InterPro" id="IPR052021">
    <property type="entry name" value="Type-I_RS_S_subunit"/>
</dbReference>
<comment type="similarity">
    <text evidence="1">Belongs to the type-I restriction system S methylase family.</text>
</comment>
<keyword evidence="5" id="KW-0540">Nuclease</keyword>
<keyword evidence="3" id="KW-0238">DNA-binding</keyword>
<dbReference type="PANTHER" id="PTHR30408:SF12">
    <property type="entry name" value="TYPE I RESTRICTION ENZYME MJAVIII SPECIFICITY SUBUNIT"/>
    <property type="match status" value="1"/>
</dbReference>
<reference evidence="5 6" key="1">
    <citation type="journal article" date="2019" name="Nat. Med.">
        <title>A library of human gut bacterial isolates paired with longitudinal multiomics data enables mechanistic microbiome research.</title>
        <authorList>
            <person name="Poyet M."/>
            <person name="Groussin M."/>
            <person name="Gibbons S.M."/>
            <person name="Avila-Pacheco J."/>
            <person name="Jiang X."/>
            <person name="Kearney S.M."/>
            <person name="Perrotta A.R."/>
            <person name="Berdy B."/>
            <person name="Zhao S."/>
            <person name="Lieberman T.D."/>
            <person name="Swanson P.K."/>
            <person name="Smith M."/>
            <person name="Roesemann S."/>
            <person name="Alexander J.E."/>
            <person name="Rich S.A."/>
            <person name="Livny J."/>
            <person name="Vlamakis H."/>
            <person name="Clish C."/>
            <person name="Bullock K."/>
            <person name="Deik A."/>
            <person name="Scott J."/>
            <person name="Pierce K.A."/>
            <person name="Xavier R.J."/>
            <person name="Alm E.J."/>
        </authorList>
    </citation>
    <scope>NUCLEOTIDE SEQUENCE [LARGE SCALE GENOMIC DNA]</scope>
    <source>
        <strain evidence="5 6">BIOML-A26</strain>
    </source>
</reference>
<keyword evidence="5" id="KW-0255">Endonuclease</keyword>
<organism evidence="5 6">
    <name type="scientific">Bifidobacterium adolescentis</name>
    <dbReference type="NCBI Taxonomy" id="1680"/>
    <lineage>
        <taxon>Bacteria</taxon>
        <taxon>Bacillati</taxon>
        <taxon>Actinomycetota</taxon>
        <taxon>Actinomycetes</taxon>
        <taxon>Bifidobacteriales</taxon>
        <taxon>Bifidobacteriaceae</taxon>
        <taxon>Bifidobacterium</taxon>
    </lineage>
</organism>
<dbReference type="PANTHER" id="PTHR30408">
    <property type="entry name" value="TYPE-1 RESTRICTION ENZYME ECOKI SPECIFICITY PROTEIN"/>
    <property type="match status" value="1"/>
</dbReference>
<gene>
    <name evidence="5" type="ORF">GA542_05295</name>
</gene>
<dbReference type="InterPro" id="IPR044946">
    <property type="entry name" value="Restrct_endonuc_typeI_TRD_sf"/>
</dbReference>
<evidence type="ECO:0000313" key="6">
    <source>
        <dbReference type="Proteomes" id="UP000470926"/>
    </source>
</evidence>
<proteinExistence type="inferred from homology"/>
<dbReference type="Pfam" id="PF01420">
    <property type="entry name" value="Methylase_S"/>
    <property type="match status" value="2"/>
</dbReference>
<feature type="domain" description="Type I restriction modification DNA specificity" evidence="4">
    <location>
        <begin position="14"/>
        <end position="164"/>
    </location>
</feature>
<dbReference type="SUPFAM" id="SSF116734">
    <property type="entry name" value="DNA methylase specificity domain"/>
    <property type="match status" value="2"/>
</dbReference>
<comment type="caution">
    <text evidence="5">The sequence shown here is derived from an EMBL/GenBank/DDBJ whole genome shotgun (WGS) entry which is preliminary data.</text>
</comment>
<keyword evidence="5" id="KW-0378">Hydrolase</keyword>
<dbReference type="GO" id="GO:0003677">
    <property type="term" value="F:DNA binding"/>
    <property type="evidence" value="ECO:0007669"/>
    <property type="project" value="UniProtKB-KW"/>
</dbReference>
<dbReference type="AlphaFoldDB" id="A0A6L4MN85"/>
<dbReference type="InterPro" id="IPR000055">
    <property type="entry name" value="Restrct_endonuc_typeI_TRD"/>
</dbReference>
<dbReference type="EMBL" id="WDFR01000002">
    <property type="protein sequence ID" value="KAB6030266.1"/>
    <property type="molecule type" value="Genomic_DNA"/>
</dbReference>
<sequence>MTSSKPQFVEERGQKVKLNNLCSRGKSSLRQKDVSNDGPYAVYGASGLVGTMASFQNAVPYVAVVKDGAGVGRASACEANTSVLGTMQALIPSEGIDRDYLLHLVRSLHLGDGFSGSTIPHIYFKDYGKLPVRLHSPAEQKRIVDIFASIERQIKVSKQQLDQLDFLVKSRFIEMFGDPIRNPLRMSVSSVEELAAPIKNSMKAGPFGSALKKEVYAESGYKVYGQEQVISGNQFLGNYYINKEKYEQLNSCKVMPGDVLISLVGTVGKVLILSEDCQPGIINPRLVKITFDKRKIFPEYFAIAFSLESVRSSLLGRAHGQTMNVLNLGMIKKLKLPVPPISRQKEYLNFVAQVDKSRFGGMLRLLNSLSGIMHASFFSVADTD</sequence>
<dbReference type="Gene3D" id="1.10.287.1120">
    <property type="entry name" value="Bipartite methylase S protein"/>
    <property type="match status" value="1"/>
</dbReference>
<evidence type="ECO:0000256" key="3">
    <source>
        <dbReference type="ARBA" id="ARBA00023125"/>
    </source>
</evidence>
<protein>
    <submittedName>
        <fullName evidence="5">Restriction endonuclease subunit S</fullName>
    </submittedName>
</protein>
<keyword evidence="2" id="KW-0680">Restriction system</keyword>